<comment type="caution">
    <text evidence="3">The sequence shown here is derived from an EMBL/GenBank/DDBJ whole genome shotgun (WGS) entry which is preliminary data.</text>
</comment>
<gene>
    <name evidence="3" type="ORF">RDB_LOCUS128945</name>
</gene>
<protein>
    <recommendedName>
        <fullName evidence="5">FAD linked oxidase N-terminal domain-containing protein</fullName>
    </recommendedName>
</protein>
<dbReference type="Gene3D" id="3.30.465.10">
    <property type="match status" value="1"/>
</dbReference>
<dbReference type="AlphaFoldDB" id="A0A8H3BAN0"/>
<dbReference type="SUPFAM" id="SSF56176">
    <property type="entry name" value="FAD-binding/transporter-associated domain-like"/>
    <property type="match status" value="1"/>
</dbReference>
<dbReference type="GO" id="GO:0050660">
    <property type="term" value="F:flavin adenine dinucleotide binding"/>
    <property type="evidence" value="ECO:0007669"/>
    <property type="project" value="InterPro"/>
</dbReference>
<accession>A0A8H3BAN0</accession>
<dbReference type="PROSITE" id="PS00862">
    <property type="entry name" value="OX2_COVAL_FAD"/>
    <property type="match status" value="1"/>
</dbReference>
<evidence type="ECO:0000256" key="1">
    <source>
        <dbReference type="ARBA" id="ARBA00005466"/>
    </source>
</evidence>
<comment type="similarity">
    <text evidence="1">Belongs to the oxygen-dependent FAD-linked oxidoreductase family.</text>
</comment>
<dbReference type="InterPro" id="IPR016169">
    <property type="entry name" value="FAD-bd_PCMH_sub2"/>
</dbReference>
<reference evidence="3" key="1">
    <citation type="submission" date="2021-01" db="EMBL/GenBank/DDBJ databases">
        <authorList>
            <person name="Kaushik A."/>
        </authorList>
    </citation>
    <scope>NUCLEOTIDE SEQUENCE</scope>
    <source>
        <strain evidence="3">AG3-T5</strain>
    </source>
</reference>
<organism evidence="3 4">
    <name type="scientific">Rhizoctonia solani</name>
    <dbReference type="NCBI Taxonomy" id="456999"/>
    <lineage>
        <taxon>Eukaryota</taxon>
        <taxon>Fungi</taxon>
        <taxon>Dikarya</taxon>
        <taxon>Basidiomycota</taxon>
        <taxon>Agaricomycotina</taxon>
        <taxon>Agaricomycetes</taxon>
        <taxon>Cantharellales</taxon>
        <taxon>Ceratobasidiaceae</taxon>
        <taxon>Rhizoctonia</taxon>
    </lineage>
</organism>
<keyword evidence="2" id="KW-0560">Oxidoreductase</keyword>
<dbReference type="EMBL" id="CAJMWW010000155">
    <property type="protein sequence ID" value="CAE6451667.1"/>
    <property type="molecule type" value="Genomic_DNA"/>
</dbReference>
<dbReference type="Proteomes" id="UP000663841">
    <property type="component" value="Unassembled WGS sequence"/>
</dbReference>
<evidence type="ECO:0000256" key="2">
    <source>
        <dbReference type="ARBA" id="ARBA00023002"/>
    </source>
</evidence>
<dbReference type="GO" id="GO:0016491">
    <property type="term" value="F:oxidoreductase activity"/>
    <property type="evidence" value="ECO:0007669"/>
    <property type="project" value="UniProtKB-KW"/>
</dbReference>
<evidence type="ECO:0008006" key="5">
    <source>
        <dbReference type="Google" id="ProtNLM"/>
    </source>
</evidence>
<name>A0A8H3BAN0_9AGAM</name>
<proteinExistence type="inferred from homology"/>
<dbReference type="InterPro" id="IPR006093">
    <property type="entry name" value="Oxy_OxRdtase_FAD_BS"/>
</dbReference>
<dbReference type="InterPro" id="IPR036318">
    <property type="entry name" value="FAD-bd_PCMH-like_sf"/>
</dbReference>
<evidence type="ECO:0000313" key="3">
    <source>
        <dbReference type="EMBL" id="CAE6451667.1"/>
    </source>
</evidence>
<sequence length="169" mass="18966">MGDSLHPTPCFAIPRSKLNEPACNNIKAYRESLFWRSDQTGVMQNPLWESPGCEIYTPRNVTCGQGSVPVYIVTAFNKYDINKAISFAKKYKRTLVIKSTGHDYLGQSRGKGSYCIWTHNLKKVHFTDFFVPNGYSKDKAAVSAVTTVAEQWMGEIVYRGPDSVIQICA</sequence>
<evidence type="ECO:0000313" key="4">
    <source>
        <dbReference type="Proteomes" id="UP000663841"/>
    </source>
</evidence>